<dbReference type="Pfam" id="PF00153">
    <property type="entry name" value="Mito_carr"/>
    <property type="match status" value="2"/>
</dbReference>
<evidence type="ECO:0000256" key="4">
    <source>
        <dbReference type="ARBA" id="ARBA00022737"/>
    </source>
</evidence>
<dbReference type="PROSITE" id="PS50920">
    <property type="entry name" value="SOLCAR"/>
    <property type="match status" value="1"/>
</dbReference>
<dbReference type="Proteomes" id="UP001642540">
    <property type="component" value="Unassembled WGS sequence"/>
</dbReference>
<dbReference type="Gene3D" id="1.50.40.10">
    <property type="entry name" value="Mitochondrial carrier domain"/>
    <property type="match status" value="1"/>
</dbReference>
<comment type="subcellular location">
    <subcellularLocation>
        <location evidence="1">Mitochondrion outer membrane</location>
        <topology evidence="1">Multi-pass membrane protein</topology>
    </subcellularLocation>
</comment>
<dbReference type="SUPFAM" id="SSF103506">
    <property type="entry name" value="Mitochondrial carrier"/>
    <property type="match status" value="1"/>
</dbReference>
<evidence type="ECO:0000256" key="6">
    <source>
        <dbReference type="ARBA" id="ARBA00022989"/>
    </source>
</evidence>
<evidence type="ECO:0000256" key="9">
    <source>
        <dbReference type="PROSITE-ProRule" id="PRU00282"/>
    </source>
</evidence>
<accession>A0ABP1Q6F4</accession>
<sequence length="358" mass="40201">MKPETQKSEHSIVSEAKTIAIQNGYLVLTYPLDYARTLIQLGYEPFAPKERPMLLLKSTYLALPNVFEYLRYIKNVDGFLGCYRGLGARICQNVVANSVYKRVAARYPWEDERRREQQQQYPQQYQLSSTRSGAWIRGALGDINADFVHAAKKASWEIVCVTASTVASHPFYVVAVRTMGQFVGRETSYKSVIQSIVHIYENEGISGFFSGLIPRLIGDILYIGISASLVYLASSYIGKQNGLEGATAMVSNLVASSCTYQFHVIASVMAINNSGLTIGYYPYAMKYDGWYECWKDLKGKKQLKRGSAIIGRYYMGQTVIINGTKRPTGFYFGPLHPPGLGTRDELINNVYLTRPKTE</sequence>
<keyword evidence="12" id="KW-1185">Reference proteome</keyword>
<dbReference type="PANTHER" id="PTHR10780">
    <property type="entry name" value="MITOCHONDRIAL CARRIER HOMOLOG"/>
    <property type="match status" value="1"/>
</dbReference>
<evidence type="ECO:0000256" key="1">
    <source>
        <dbReference type="ARBA" id="ARBA00004374"/>
    </source>
</evidence>
<evidence type="ECO:0000256" key="5">
    <source>
        <dbReference type="ARBA" id="ARBA00022787"/>
    </source>
</evidence>
<keyword evidence="6" id="KW-1133">Transmembrane helix</keyword>
<evidence type="ECO:0000256" key="10">
    <source>
        <dbReference type="RuleBase" id="RU000488"/>
    </source>
</evidence>
<name>A0ABP1Q6F4_9HEXA</name>
<protein>
    <recommendedName>
        <fullName evidence="13">Mitochondrial carrier 2</fullName>
    </recommendedName>
</protein>
<evidence type="ECO:0000313" key="11">
    <source>
        <dbReference type="EMBL" id="CAL8091185.1"/>
    </source>
</evidence>
<keyword evidence="5" id="KW-1000">Mitochondrion outer membrane</keyword>
<keyword evidence="4" id="KW-0677">Repeat</keyword>
<dbReference type="PANTHER" id="PTHR10780:SF18">
    <property type="entry name" value="LD43650P"/>
    <property type="match status" value="1"/>
</dbReference>
<reference evidence="11 12" key="1">
    <citation type="submission" date="2024-08" db="EMBL/GenBank/DDBJ databases">
        <authorList>
            <person name="Cucini C."/>
            <person name="Frati F."/>
        </authorList>
    </citation>
    <scope>NUCLEOTIDE SEQUENCE [LARGE SCALE GENOMIC DNA]</scope>
</reference>
<dbReference type="EMBL" id="CAXLJM020000024">
    <property type="protein sequence ID" value="CAL8091185.1"/>
    <property type="molecule type" value="Genomic_DNA"/>
</dbReference>
<proteinExistence type="inferred from homology"/>
<gene>
    <name evidence="11" type="ORF">ODALV1_LOCUS7862</name>
</gene>
<comment type="caution">
    <text evidence="11">The sequence shown here is derived from an EMBL/GenBank/DDBJ whole genome shotgun (WGS) entry which is preliminary data.</text>
</comment>
<keyword evidence="7" id="KW-0496">Mitochondrion</keyword>
<evidence type="ECO:0000256" key="3">
    <source>
        <dbReference type="ARBA" id="ARBA00022692"/>
    </source>
</evidence>
<dbReference type="InterPro" id="IPR023395">
    <property type="entry name" value="MCP_dom_sf"/>
</dbReference>
<comment type="similarity">
    <text evidence="2 10">Belongs to the mitochondrial carrier (TC 2.A.29) family.</text>
</comment>
<evidence type="ECO:0000256" key="7">
    <source>
        <dbReference type="ARBA" id="ARBA00023128"/>
    </source>
</evidence>
<dbReference type="InterPro" id="IPR018108">
    <property type="entry name" value="MCP_transmembrane"/>
</dbReference>
<evidence type="ECO:0000313" key="12">
    <source>
        <dbReference type="Proteomes" id="UP001642540"/>
    </source>
</evidence>
<feature type="repeat" description="Solcar" evidence="9">
    <location>
        <begin position="155"/>
        <end position="236"/>
    </location>
</feature>
<keyword evidence="8 9" id="KW-0472">Membrane</keyword>
<evidence type="ECO:0000256" key="8">
    <source>
        <dbReference type="ARBA" id="ARBA00023136"/>
    </source>
</evidence>
<organism evidence="11 12">
    <name type="scientific">Orchesella dallaii</name>
    <dbReference type="NCBI Taxonomy" id="48710"/>
    <lineage>
        <taxon>Eukaryota</taxon>
        <taxon>Metazoa</taxon>
        <taxon>Ecdysozoa</taxon>
        <taxon>Arthropoda</taxon>
        <taxon>Hexapoda</taxon>
        <taxon>Collembola</taxon>
        <taxon>Entomobryomorpha</taxon>
        <taxon>Entomobryoidea</taxon>
        <taxon>Orchesellidae</taxon>
        <taxon>Orchesellinae</taxon>
        <taxon>Orchesella</taxon>
    </lineage>
</organism>
<evidence type="ECO:0000256" key="2">
    <source>
        <dbReference type="ARBA" id="ARBA00006375"/>
    </source>
</evidence>
<keyword evidence="10" id="KW-0813">Transport</keyword>
<evidence type="ECO:0008006" key="13">
    <source>
        <dbReference type="Google" id="ProtNLM"/>
    </source>
</evidence>
<keyword evidence="3 9" id="KW-0812">Transmembrane</keyword>